<evidence type="ECO:0000313" key="3">
    <source>
        <dbReference type="Proteomes" id="UP001279734"/>
    </source>
</evidence>
<evidence type="ECO:0000313" key="2">
    <source>
        <dbReference type="EMBL" id="GMH04428.1"/>
    </source>
</evidence>
<dbReference type="Proteomes" id="UP001279734">
    <property type="component" value="Unassembled WGS sequence"/>
</dbReference>
<organism evidence="2 3">
    <name type="scientific">Nepenthes gracilis</name>
    <name type="common">Slender pitcher plant</name>
    <dbReference type="NCBI Taxonomy" id="150966"/>
    <lineage>
        <taxon>Eukaryota</taxon>
        <taxon>Viridiplantae</taxon>
        <taxon>Streptophyta</taxon>
        <taxon>Embryophyta</taxon>
        <taxon>Tracheophyta</taxon>
        <taxon>Spermatophyta</taxon>
        <taxon>Magnoliopsida</taxon>
        <taxon>eudicotyledons</taxon>
        <taxon>Gunneridae</taxon>
        <taxon>Pentapetalae</taxon>
        <taxon>Caryophyllales</taxon>
        <taxon>Nepenthaceae</taxon>
        <taxon>Nepenthes</taxon>
    </lineage>
</organism>
<dbReference type="AlphaFoldDB" id="A0AAD3S4T5"/>
<comment type="caution">
    <text evidence="2">The sequence shown here is derived from an EMBL/GenBank/DDBJ whole genome shotgun (WGS) entry which is preliminary data.</text>
</comment>
<protein>
    <submittedName>
        <fullName evidence="2">Uncharacterized protein</fullName>
    </submittedName>
</protein>
<dbReference type="EMBL" id="BSYO01000005">
    <property type="protein sequence ID" value="GMH04428.1"/>
    <property type="molecule type" value="Genomic_DNA"/>
</dbReference>
<name>A0AAD3S4T5_NEPGR</name>
<proteinExistence type="predicted"/>
<keyword evidence="3" id="KW-1185">Reference proteome</keyword>
<accession>A0AAD3S4T5</accession>
<sequence length="69" mass="7565">MWGTTTIQSQELELGSGGSGVMLGAQTLSESRLADEHNLTMADATVKPFFNTDDNKQGRYGRDGTWKKE</sequence>
<feature type="region of interest" description="Disordered" evidence="1">
    <location>
        <begin position="46"/>
        <end position="69"/>
    </location>
</feature>
<evidence type="ECO:0000256" key="1">
    <source>
        <dbReference type="SAM" id="MobiDB-lite"/>
    </source>
</evidence>
<reference evidence="2" key="1">
    <citation type="submission" date="2023-05" db="EMBL/GenBank/DDBJ databases">
        <title>Nepenthes gracilis genome sequencing.</title>
        <authorList>
            <person name="Fukushima K."/>
        </authorList>
    </citation>
    <scope>NUCLEOTIDE SEQUENCE</scope>
    <source>
        <strain evidence="2">SING2019-196</strain>
    </source>
</reference>
<feature type="compositionally biased region" description="Basic and acidic residues" evidence="1">
    <location>
        <begin position="53"/>
        <end position="69"/>
    </location>
</feature>
<gene>
    <name evidence="2" type="ORF">Nepgr_006267</name>
</gene>